<keyword evidence="3" id="KW-0804">Transcription</keyword>
<protein>
    <submittedName>
        <fullName evidence="5">AraC-type DNA-binding protein</fullName>
    </submittedName>
</protein>
<reference evidence="6" key="1">
    <citation type="submission" date="2016-10" db="EMBL/GenBank/DDBJ databases">
        <authorList>
            <person name="Varghese N."/>
            <person name="Submissions S."/>
        </authorList>
    </citation>
    <scope>NUCLEOTIDE SEQUENCE [LARGE SCALE GENOMIC DNA]</scope>
    <source>
        <strain evidence="6">CGMCC 1.10784</strain>
    </source>
</reference>
<dbReference type="CDD" id="cd06986">
    <property type="entry name" value="cupin_MmsR-like_N"/>
    <property type="match status" value="1"/>
</dbReference>
<organism evidence="5 6">
    <name type="scientific">Paenibacillus catalpae</name>
    <dbReference type="NCBI Taxonomy" id="1045775"/>
    <lineage>
        <taxon>Bacteria</taxon>
        <taxon>Bacillati</taxon>
        <taxon>Bacillota</taxon>
        <taxon>Bacilli</taxon>
        <taxon>Bacillales</taxon>
        <taxon>Paenibacillaceae</taxon>
        <taxon>Paenibacillus</taxon>
    </lineage>
</organism>
<dbReference type="PANTHER" id="PTHR43280:SF2">
    <property type="entry name" value="HTH-TYPE TRANSCRIPTIONAL REGULATOR EXSA"/>
    <property type="match status" value="1"/>
</dbReference>
<dbReference type="PROSITE" id="PS01124">
    <property type="entry name" value="HTH_ARAC_FAMILY_2"/>
    <property type="match status" value="1"/>
</dbReference>
<dbReference type="AlphaFoldDB" id="A0A1I1SVT4"/>
<gene>
    <name evidence="5" type="ORF">SAMN05216378_0232</name>
</gene>
<dbReference type="RefSeq" id="WP_091180052.1">
    <property type="nucleotide sequence ID" value="NZ_FOMT01000001.1"/>
</dbReference>
<name>A0A1I1SVT4_9BACL</name>
<feature type="domain" description="HTH araC/xylS-type" evidence="4">
    <location>
        <begin position="174"/>
        <end position="272"/>
    </location>
</feature>
<evidence type="ECO:0000256" key="2">
    <source>
        <dbReference type="ARBA" id="ARBA00023125"/>
    </source>
</evidence>
<dbReference type="InterPro" id="IPR003313">
    <property type="entry name" value="AraC-bd"/>
</dbReference>
<dbReference type="PROSITE" id="PS00041">
    <property type="entry name" value="HTH_ARAC_FAMILY_1"/>
    <property type="match status" value="1"/>
</dbReference>
<dbReference type="Proteomes" id="UP000198855">
    <property type="component" value="Unassembled WGS sequence"/>
</dbReference>
<dbReference type="InterPro" id="IPR020449">
    <property type="entry name" value="Tscrpt_reg_AraC-type_HTH"/>
</dbReference>
<dbReference type="GO" id="GO:0003700">
    <property type="term" value="F:DNA-binding transcription factor activity"/>
    <property type="evidence" value="ECO:0007669"/>
    <property type="project" value="InterPro"/>
</dbReference>
<dbReference type="STRING" id="1045775.SAMN05216378_0232"/>
<keyword evidence="1" id="KW-0805">Transcription regulation</keyword>
<dbReference type="SMART" id="SM00342">
    <property type="entry name" value="HTH_ARAC"/>
    <property type="match status" value="1"/>
</dbReference>
<evidence type="ECO:0000256" key="3">
    <source>
        <dbReference type="ARBA" id="ARBA00023163"/>
    </source>
</evidence>
<evidence type="ECO:0000313" key="6">
    <source>
        <dbReference type="Proteomes" id="UP000198855"/>
    </source>
</evidence>
<accession>A0A1I1SVT4</accession>
<keyword evidence="6" id="KW-1185">Reference proteome</keyword>
<dbReference type="SUPFAM" id="SSF51215">
    <property type="entry name" value="Regulatory protein AraC"/>
    <property type="match status" value="1"/>
</dbReference>
<dbReference type="PANTHER" id="PTHR43280">
    <property type="entry name" value="ARAC-FAMILY TRANSCRIPTIONAL REGULATOR"/>
    <property type="match status" value="1"/>
</dbReference>
<dbReference type="InterPro" id="IPR018060">
    <property type="entry name" value="HTH_AraC"/>
</dbReference>
<evidence type="ECO:0000259" key="4">
    <source>
        <dbReference type="PROSITE" id="PS01124"/>
    </source>
</evidence>
<dbReference type="SUPFAM" id="SSF46689">
    <property type="entry name" value="Homeodomain-like"/>
    <property type="match status" value="2"/>
</dbReference>
<proteinExistence type="predicted"/>
<dbReference type="Pfam" id="PF02311">
    <property type="entry name" value="AraC_binding"/>
    <property type="match status" value="1"/>
</dbReference>
<dbReference type="InterPro" id="IPR009057">
    <property type="entry name" value="Homeodomain-like_sf"/>
</dbReference>
<dbReference type="OrthoDB" id="9813413at2"/>
<dbReference type="Gene3D" id="2.60.120.280">
    <property type="entry name" value="Regulatory protein AraC"/>
    <property type="match status" value="1"/>
</dbReference>
<dbReference type="InterPro" id="IPR037923">
    <property type="entry name" value="HTH-like"/>
</dbReference>
<dbReference type="Gene3D" id="1.10.10.60">
    <property type="entry name" value="Homeodomain-like"/>
    <property type="match status" value="2"/>
</dbReference>
<evidence type="ECO:0000256" key="1">
    <source>
        <dbReference type="ARBA" id="ARBA00023015"/>
    </source>
</evidence>
<dbReference type="Pfam" id="PF12833">
    <property type="entry name" value="HTH_18"/>
    <property type="match status" value="1"/>
</dbReference>
<dbReference type="PRINTS" id="PR00032">
    <property type="entry name" value="HTHARAC"/>
</dbReference>
<evidence type="ECO:0000313" key="5">
    <source>
        <dbReference type="EMBL" id="SFD50461.1"/>
    </source>
</evidence>
<dbReference type="EMBL" id="FOMT01000001">
    <property type="protein sequence ID" value="SFD50461.1"/>
    <property type="molecule type" value="Genomic_DNA"/>
</dbReference>
<keyword evidence="2 5" id="KW-0238">DNA-binding</keyword>
<dbReference type="InterPro" id="IPR018062">
    <property type="entry name" value="HTH_AraC-typ_CS"/>
</dbReference>
<sequence length="275" mass="31936">MIEYLPRSKQHTELYLTQFGVEECIPSHFFGPAIRSHFLLHYILGGEGIFEVDGKRYRLQKGQGFLIYPDVITYYQADSVNPWSYCWFGFEGTLAELLLKQAGLTRESPILTYDKDDKIYNYLKLMAETNGNGNHKARETRMTGLLYLLLSVLAEYGPVTPTEQRESRAEIYVEKVKEFVETNFAQKITIEDIARIVGLNRSYLCSLFKQQMNTSIQEYLIRMRIHKACEMMQNVELSIGDISRSVGYNDPLLFSKMFKRVKGTSPKHYRTENVE</sequence>
<dbReference type="GO" id="GO:0043565">
    <property type="term" value="F:sequence-specific DNA binding"/>
    <property type="evidence" value="ECO:0007669"/>
    <property type="project" value="InterPro"/>
</dbReference>